<feature type="coiled-coil region" evidence="4">
    <location>
        <begin position="509"/>
        <end position="625"/>
    </location>
</feature>
<feature type="compositionally biased region" description="Polar residues" evidence="5">
    <location>
        <begin position="46"/>
        <end position="61"/>
    </location>
</feature>
<sequence length="908" mass="103046">MSWFSGKVSLGNFPDLSEAVNKISAGVKTIEKNFDNALGLEDNPDGASSTSEASGLWSTDLMSFIGKKDEEEDAKSSENFESSEKHESSSHPLTSPEHETDGHSKTTSEHGESDVITLNPEEHQERNTTVSEEAKNRAESDIVDDLAQEIADIALKTNHTQKLNVGTSEEPSVDHPDKLELPKHKSTEHEPTSSEDQATSPESNEIALSLDLQKTVNEPKKREEETTQEVSKIERVEVSDDVAGEVSKPSIQVSDDEMASSYDNTNTSEHETGIKKQLSSSGRNLFEKSDSMGELEKVKKEMKLMETALLGAAKQAQAKADEIANLMNENERLKSLLEEQRRKSNEAEVESLREEYHQKVSTLERKVYALTRERDTLRREQNKKSDAAALLKEKDEIITQVMAEGEELSKKQAAQEATIRKLRAQIREFEEEKKGLITKLQVEENKVESMKRDKAATEKLLQETIEKNHAELATQKEYYTNALSAAKEAEALAESRANDEARIELESRLRESEEREAMLVQTLEELRQTLSRKEQQAVFREDMLRRDIEDLQKRYQASERRCEELVTQVPESTRPLLRQIEAIQETTARKAEAWNAVERSLNLRLQEAEAKAAEAEERERSVNDRLSQTLSRINVLEAQISCLRTEQTQLTRSLEKERHRAAESRQDYLALKEEADTREGHASQLQQEISQLKQKHKHELHEALIHREILQQNIEREKTARMELEKTVLEQNKIARTKSTSENDLTRRLSSASSLGSMEESFYLQASLDSSDTLSERKNTGDTSYYLKSKTPNAFEAALRQKEGELASYMSRLASMESIRDSLAEELVKMTAECEKLRSEVSQLPGMKAEMEALRRRHSAALELMGERDEELEELRADIVDLKEMYRDQVNILVNKIQVMSSSIGAPA</sequence>
<feature type="compositionally biased region" description="Polar residues" evidence="5">
    <location>
        <begin position="157"/>
        <end position="170"/>
    </location>
</feature>
<feature type="coiled-coil region" evidence="4">
    <location>
        <begin position="654"/>
        <end position="727"/>
    </location>
</feature>
<reference evidence="7 8" key="1">
    <citation type="submission" date="2019-05" db="EMBL/GenBank/DDBJ databases">
        <title>Mikania micrantha, genome provides insights into the molecular mechanism of rapid growth.</title>
        <authorList>
            <person name="Liu B."/>
        </authorList>
    </citation>
    <scope>NUCLEOTIDE SEQUENCE [LARGE SCALE GENOMIC DNA]</scope>
    <source>
        <strain evidence="7">NLD-2019</strain>
        <tissue evidence="7">Leaf</tissue>
    </source>
</reference>
<organism evidence="7 8">
    <name type="scientific">Mikania micrantha</name>
    <name type="common">bitter vine</name>
    <dbReference type="NCBI Taxonomy" id="192012"/>
    <lineage>
        <taxon>Eukaryota</taxon>
        <taxon>Viridiplantae</taxon>
        <taxon>Streptophyta</taxon>
        <taxon>Embryophyta</taxon>
        <taxon>Tracheophyta</taxon>
        <taxon>Spermatophyta</taxon>
        <taxon>Magnoliopsida</taxon>
        <taxon>eudicotyledons</taxon>
        <taxon>Gunneridae</taxon>
        <taxon>Pentapetalae</taxon>
        <taxon>asterids</taxon>
        <taxon>campanulids</taxon>
        <taxon>Asterales</taxon>
        <taxon>Asteraceae</taxon>
        <taxon>Asteroideae</taxon>
        <taxon>Heliantheae alliance</taxon>
        <taxon>Eupatorieae</taxon>
        <taxon>Mikania</taxon>
    </lineage>
</organism>
<proteinExistence type="predicted"/>
<dbReference type="PANTHER" id="PTHR47347:SF2">
    <property type="entry name" value="GOLGIN CANDIDATE 5"/>
    <property type="match status" value="1"/>
</dbReference>
<feature type="coiled-coil region" evidence="4">
    <location>
        <begin position="412"/>
        <end position="467"/>
    </location>
</feature>
<keyword evidence="2" id="KW-0333">Golgi apparatus</keyword>
<feature type="coiled-coil region" evidence="4">
    <location>
        <begin position="313"/>
        <end position="380"/>
    </location>
</feature>
<comment type="subcellular location">
    <subcellularLocation>
        <location evidence="1">Golgi apparatus</location>
    </subcellularLocation>
</comment>
<dbReference type="Proteomes" id="UP000326396">
    <property type="component" value="Linkage Group LG11"/>
</dbReference>
<feature type="compositionally biased region" description="Basic and acidic residues" evidence="5">
    <location>
        <begin position="96"/>
        <end position="113"/>
    </location>
</feature>
<feature type="domain" description="TATA element modulatory factor 1 TATA binding" evidence="6">
    <location>
        <begin position="790"/>
        <end position="892"/>
    </location>
</feature>
<feature type="coiled-coil region" evidence="4">
    <location>
        <begin position="865"/>
        <end position="892"/>
    </location>
</feature>
<feature type="compositionally biased region" description="Basic and acidic residues" evidence="5">
    <location>
        <begin position="66"/>
        <end position="89"/>
    </location>
</feature>
<protein>
    <recommendedName>
        <fullName evidence="6">TATA element modulatory factor 1 TATA binding domain-containing protein</fullName>
    </recommendedName>
</protein>
<feature type="compositionally biased region" description="Basic and acidic residues" evidence="5">
    <location>
        <begin position="172"/>
        <end position="192"/>
    </location>
</feature>
<dbReference type="Pfam" id="PF12325">
    <property type="entry name" value="TMF_TATA_bd"/>
    <property type="match status" value="1"/>
</dbReference>
<feature type="compositionally biased region" description="Polar residues" evidence="5">
    <location>
        <begin position="194"/>
        <end position="203"/>
    </location>
</feature>
<dbReference type="InterPro" id="IPR022092">
    <property type="entry name" value="TMF_DNA-bd"/>
</dbReference>
<accession>A0A5N6PN05</accession>
<dbReference type="PANTHER" id="PTHR47347">
    <property type="entry name" value="GOLGIN CANDIDATE 5"/>
    <property type="match status" value="1"/>
</dbReference>
<evidence type="ECO:0000256" key="2">
    <source>
        <dbReference type="ARBA" id="ARBA00023034"/>
    </source>
</evidence>
<dbReference type="EMBL" id="SZYD01000003">
    <property type="protein sequence ID" value="KAD6794605.1"/>
    <property type="molecule type" value="Genomic_DNA"/>
</dbReference>
<keyword evidence="8" id="KW-1185">Reference proteome</keyword>
<feature type="region of interest" description="Disordered" evidence="5">
    <location>
        <begin position="157"/>
        <end position="293"/>
    </location>
</feature>
<feature type="compositionally biased region" description="Basic and acidic residues" evidence="5">
    <location>
        <begin position="120"/>
        <end position="140"/>
    </location>
</feature>
<feature type="coiled-coil region" evidence="4">
    <location>
        <begin position="813"/>
        <end position="840"/>
    </location>
</feature>
<dbReference type="InterPro" id="IPR022091">
    <property type="entry name" value="TMF_TATA-bd"/>
</dbReference>
<feature type="region of interest" description="Disordered" evidence="5">
    <location>
        <begin position="39"/>
        <end position="143"/>
    </location>
</feature>
<gene>
    <name evidence="7" type="ORF">E3N88_05501</name>
</gene>
<evidence type="ECO:0000313" key="8">
    <source>
        <dbReference type="Proteomes" id="UP000326396"/>
    </source>
</evidence>
<keyword evidence="3 4" id="KW-0175">Coiled coil</keyword>
<dbReference type="Pfam" id="PF12329">
    <property type="entry name" value="TMF_DNA_bd"/>
    <property type="match status" value="1"/>
</dbReference>
<dbReference type="AlphaFoldDB" id="A0A5N6PN05"/>
<dbReference type="OrthoDB" id="74178at2759"/>
<evidence type="ECO:0000259" key="6">
    <source>
        <dbReference type="Pfam" id="PF12325"/>
    </source>
</evidence>
<evidence type="ECO:0000256" key="4">
    <source>
        <dbReference type="SAM" id="Coils"/>
    </source>
</evidence>
<dbReference type="GO" id="GO:0005794">
    <property type="term" value="C:Golgi apparatus"/>
    <property type="evidence" value="ECO:0007669"/>
    <property type="project" value="UniProtKB-SubCell"/>
</dbReference>
<feature type="compositionally biased region" description="Basic and acidic residues" evidence="5">
    <location>
        <begin position="217"/>
        <end position="238"/>
    </location>
</feature>
<evidence type="ECO:0000313" key="7">
    <source>
        <dbReference type="EMBL" id="KAD6794605.1"/>
    </source>
</evidence>
<name>A0A5N6PN05_9ASTR</name>
<evidence type="ECO:0000256" key="1">
    <source>
        <dbReference type="ARBA" id="ARBA00004555"/>
    </source>
</evidence>
<evidence type="ECO:0000256" key="5">
    <source>
        <dbReference type="SAM" id="MobiDB-lite"/>
    </source>
</evidence>
<evidence type="ECO:0000256" key="3">
    <source>
        <dbReference type="ARBA" id="ARBA00023054"/>
    </source>
</evidence>
<comment type="caution">
    <text evidence="7">The sequence shown here is derived from an EMBL/GenBank/DDBJ whole genome shotgun (WGS) entry which is preliminary data.</text>
</comment>